<protein>
    <recommendedName>
        <fullName evidence="1">Orc1-like AAA ATPase domain-containing protein</fullName>
    </recommendedName>
</protein>
<dbReference type="InterPro" id="IPR041664">
    <property type="entry name" value="AAA_16"/>
</dbReference>
<evidence type="ECO:0000259" key="1">
    <source>
        <dbReference type="Pfam" id="PF13191"/>
    </source>
</evidence>
<dbReference type="Pfam" id="PF13191">
    <property type="entry name" value="AAA_16"/>
    <property type="match status" value="1"/>
</dbReference>
<proteinExistence type="predicted"/>
<comment type="caution">
    <text evidence="2">The sequence shown here is derived from an EMBL/GenBank/DDBJ whole genome shotgun (WGS) entry which is preliminary data.</text>
</comment>
<sequence>MEWFASHSGGEPLLTAKIQCPPLCPGVIMRQRLMARLSQGQEQLLSLVIAPAGYGKTTLLNTWARQLPRPGAWVSLEADDSLPQRFWAYVLAALDAAQPGVGAAAQLLLGDADSTLDQILAALLNALAAAQPMTLILDNYHLIQSSCIDESLVFLLEHLLQSLHVVLASRSEPLMPLAHWRAADALTELGMRDLGFTYA</sequence>
<reference evidence="2 3" key="1">
    <citation type="submission" date="2015-09" db="EMBL/GenBank/DDBJ databases">
        <title>Draft genome sequence of Kouleothrix aurantiaca JCM 19913.</title>
        <authorList>
            <person name="Hemp J."/>
        </authorList>
    </citation>
    <scope>NUCLEOTIDE SEQUENCE [LARGE SCALE GENOMIC DNA]</scope>
    <source>
        <strain evidence="2 3">COM-B</strain>
    </source>
</reference>
<keyword evidence="3" id="KW-1185">Reference proteome</keyword>
<name>A0A0P9CWU8_9CHLR</name>
<dbReference type="Gene3D" id="3.40.50.300">
    <property type="entry name" value="P-loop containing nucleotide triphosphate hydrolases"/>
    <property type="match status" value="1"/>
</dbReference>
<evidence type="ECO:0000313" key="3">
    <source>
        <dbReference type="Proteomes" id="UP000050509"/>
    </source>
</evidence>
<organism evidence="2 3">
    <name type="scientific">Kouleothrix aurantiaca</name>
    <dbReference type="NCBI Taxonomy" id="186479"/>
    <lineage>
        <taxon>Bacteria</taxon>
        <taxon>Bacillati</taxon>
        <taxon>Chloroflexota</taxon>
        <taxon>Chloroflexia</taxon>
        <taxon>Chloroflexales</taxon>
        <taxon>Roseiflexineae</taxon>
        <taxon>Roseiflexaceae</taxon>
        <taxon>Kouleothrix</taxon>
    </lineage>
</organism>
<dbReference type="AlphaFoldDB" id="A0A0P9CWU8"/>
<dbReference type="SUPFAM" id="SSF52540">
    <property type="entry name" value="P-loop containing nucleoside triphosphate hydrolases"/>
    <property type="match status" value="1"/>
</dbReference>
<feature type="non-terminal residue" evidence="2">
    <location>
        <position position="199"/>
    </location>
</feature>
<accession>A0A0P9CWU8</accession>
<dbReference type="Proteomes" id="UP000050509">
    <property type="component" value="Unassembled WGS sequence"/>
</dbReference>
<evidence type="ECO:0000313" key="2">
    <source>
        <dbReference type="EMBL" id="KPV50662.1"/>
    </source>
</evidence>
<feature type="domain" description="Orc1-like AAA ATPase" evidence="1">
    <location>
        <begin position="33"/>
        <end position="161"/>
    </location>
</feature>
<dbReference type="EMBL" id="LJCR01001274">
    <property type="protein sequence ID" value="KPV50662.1"/>
    <property type="molecule type" value="Genomic_DNA"/>
</dbReference>
<dbReference type="InterPro" id="IPR027417">
    <property type="entry name" value="P-loop_NTPase"/>
</dbReference>
<gene>
    <name evidence="2" type="ORF">SE17_25600</name>
</gene>